<dbReference type="Proteomes" id="UP000182836">
    <property type="component" value="Unassembled WGS sequence"/>
</dbReference>
<organism evidence="6 7">
    <name type="scientific">Aneurinibacillus migulanus</name>
    <name type="common">Bacillus migulanus</name>
    <dbReference type="NCBI Taxonomy" id="47500"/>
    <lineage>
        <taxon>Bacteria</taxon>
        <taxon>Bacillati</taxon>
        <taxon>Bacillota</taxon>
        <taxon>Bacilli</taxon>
        <taxon>Bacillales</taxon>
        <taxon>Paenibacillaceae</taxon>
        <taxon>Aneurinibacillus group</taxon>
        <taxon>Aneurinibacillus</taxon>
    </lineage>
</organism>
<dbReference type="GO" id="GO:0006355">
    <property type="term" value="P:regulation of DNA-templated transcription"/>
    <property type="evidence" value="ECO:0007669"/>
    <property type="project" value="InterPro"/>
</dbReference>
<dbReference type="GO" id="GO:0005524">
    <property type="term" value="F:ATP binding"/>
    <property type="evidence" value="ECO:0007669"/>
    <property type="project" value="UniProtKB-KW"/>
</dbReference>
<keyword evidence="3" id="KW-0805">Transcription regulation</keyword>
<dbReference type="InterPro" id="IPR000014">
    <property type="entry name" value="PAS"/>
</dbReference>
<dbReference type="InterPro" id="IPR027417">
    <property type="entry name" value="P-loop_NTPase"/>
</dbReference>
<dbReference type="Gene3D" id="3.40.50.300">
    <property type="entry name" value="P-loop containing nucleotide triphosphate hydrolases"/>
    <property type="match status" value="1"/>
</dbReference>
<dbReference type="OrthoDB" id="9771372at2"/>
<evidence type="ECO:0000259" key="5">
    <source>
        <dbReference type="PROSITE" id="PS50045"/>
    </source>
</evidence>
<dbReference type="PROSITE" id="PS00688">
    <property type="entry name" value="SIGMA54_INTERACT_3"/>
    <property type="match status" value="1"/>
</dbReference>
<dbReference type="NCBIfam" id="TIGR00229">
    <property type="entry name" value="sensory_box"/>
    <property type="match status" value="1"/>
</dbReference>
<dbReference type="Gene3D" id="3.30.450.20">
    <property type="entry name" value="PAS domain"/>
    <property type="match status" value="2"/>
</dbReference>
<dbReference type="SUPFAM" id="SSF52540">
    <property type="entry name" value="P-loop containing nucleoside triphosphate hydrolases"/>
    <property type="match status" value="1"/>
</dbReference>
<sequence>MESSLSLTTIWNFCSEAMILTNESGEAFALNRAAMRLFSFTSGSMESVSIFELIPDPSFSKHFKPRQPTTGISLLLGTQELNISVVPFSVSSASYFLVIIKNITEQQNLKYQLQSAKETIRFCEMIFDEMSEGVCAIDTQGKIQFYNKKMGTLDLREPQAVKGKRIFEAWPNITEETSTLFTSLRLAKSLSQREVHFTNTGKAITTVARTIPLKVDGKNIGAVQISSDITEKKHLTEMIRQLQTQGETVPTNQNEDKRKKINNHTRFQFQDIVCSSREMRKTIEHSYRAARSSSNVLITGETGTGKELFAQSIHNESKRRDKPFIAQNCAALPENLLESLLFGTTAGSFTGAVDREGLFEQAQRGTLLLDEINSMSLNLQAKLLRALQEKKIQRLGSSRVIDVDVQIIATINEEPLKAIEEKRLREDLFYRLGVVHISIPPLRQRKEDILVLIDHFIQKHTKKLGVHVKGMDPDIQKFFLDYQWPGNVRQLEHAIEGCLNLIYDEEIITFEHLPPTFRDKMLELLAEPISPSPEGFSYVPQWEGTLAEQLEKIEVLLIEKALQEANGNITKAGGKLGISRQNLNYKLKKYQISF</sequence>
<dbReference type="SUPFAM" id="SSF55785">
    <property type="entry name" value="PYP-like sensor domain (PAS domain)"/>
    <property type="match status" value="1"/>
</dbReference>
<dbReference type="GO" id="GO:0043565">
    <property type="term" value="F:sequence-specific DNA binding"/>
    <property type="evidence" value="ECO:0007669"/>
    <property type="project" value="InterPro"/>
</dbReference>
<proteinExistence type="predicted"/>
<dbReference type="SMART" id="SM00382">
    <property type="entry name" value="AAA"/>
    <property type="match status" value="1"/>
</dbReference>
<dbReference type="GeneID" id="42307557"/>
<dbReference type="InterPro" id="IPR002197">
    <property type="entry name" value="HTH_Fis"/>
</dbReference>
<protein>
    <submittedName>
        <fullName evidence="6">Arginine utilization regulatory protein</fullName>
    </submittedName>
</protein>
<dbReference type="InterPro" id="IPR025944">
    <property type="entry name" value="Sigma_54_int_dom_CS"/>
</dbReference>
<dbReference type="PROSITE" id="PS00675">
    <property type="entry name" value="SIGMA54_INTERACT_1"/>
    <property type="match status" value="1"/>
</dbReference>
<dbReference type="InterPro" id="IPR058031">
    <property type="entry name" value="AAA_lid_NorR"/>
</dbReference>
<dbReference type="PROSITE" id="PS50045">
    <property type="entry name" value="SIGMA54_INTERACT_4"/>
    <property type="match status" value="1"/>
</dbReference>
<dbReference type="InterPro" id="IPR013656">
    <property type="entry name" value="PAS_4"/>
</dbReference>
<dbReference type="Gene3D" id="1.10.10.60">
    <property type="entry name" value="Homeodomain-like"/>
    <property type="match status" value="1"/>
</dbReference>
<dbReference type="Pfam" id="PF13426">
    <property type="entry name" value="PAS_9"/>
    <property type="match status" value="1"/>
</dbReference>
<evidence type="ECO:0000256" key="1">
    <source>
        <dbReference type="ARBA" id="ARBA00022741"/>
    </source>
</evidence>
<evidence type="ECO:0000256" key="2">
    <source>
        <dbReference type="ARBA" id="ARBA00022840"/>
    </source>
</evidence>
<dbReference type="InterPro" id="IPR025662">
    <property type="entry name" value="Sigma_54_int_dom_ATP-bd_1"/>
</dbReference>
<dbReference type="AlphaFoldDB" id="A0A1G9BKU0"/>
<gene>
    <name evidence="6" type="ORF">SAMN04487909_1532</name>
</gene>
<name>A0A1G9BKU0_ANEMI</name>
<dbReference type="PRINTS" id="PR01590">
    <property type="entry name" value="HTHFIS"/>
</dbReference>
<dbReference type="RefSeq" id="WP_052812180.1">
    <property type="nucleotide sequence ID" value="NZ_BJOA01000201.1"/>
</dbReference>
<dbReference type="Pfam" id="PF25601">
    <property type="entry name" value="AAA_lid_14"/>
    <property type="match status" value="1"/>
</dbReference>
<dbReference type="Pfam" id="PF08448">
    <property type="entry name" value="PAS_4"/>
    <property type="match status" value="1"/>
</dbReference>
<dbReference type="PANTHER" id="PTHR32071">
    <property type="entry name" value="TRANSCRIPTIONAL REGULATORY PROTEIN"/>
    <property type="match status" value="1"/>
</dbReference>
<dbReference type="InterPro" id="IPR009057">
    <property type="entry name" value="Homeodomain-like_sf"/>
</dbReference>
<dbReference type="SUPFAM" id="SSF46689">
    <property type="entry name" value="Homeodomain-like"/>
    <property type="match status" value="1"/>
</dbReference>
<dbReference type="InterPro" id="IPR003593">
    <property type="entry name" value="AAA+_ATPase"/>
</dbReference>
<dbReference type="CDD" id="cd00009">
    <property type="entry name" value="AAA"/>
    <property type="match status" value="1"/>
</dbReference>
<evidence type="ECO:0000313" key="6">
    <source>
        <dbReference type="EMBL" id="SDK40158.1"/>
    </source>
</evidence>
<dbReference type="Pfam" id="PF02954">
    <property type="entry name" value="HTH_8"/>
    <property type="match status" value="1"/>
</dbReference>
<keyword evidence="1" id="KW-0547">Nucleotide-binding</keyword>
<evidence type="ECO:0000313" key="7">
    <source>
        <dbReference type="Proteomes" id="UP000182836"/>
    </source>
</evidence>
<keyword evidence="4" id="KW-0804">Transcription</keyword>
<dbReference type="InterPro" id="IPR035965">
    <property type="entry name" value="PAS-like_dom_sf"/>
</dbReference>
<dbReference type="Gene3D" id="1.10.8.60">
    <property type="match status" value="1"/>
</dbReference>
<keyword evidence="2" id="KW-0067">ATP-binding</keyword>
<dbReference type="FunFam" id="3.40.50.300:FF:000006">
    <property type="entry name" value="DNA-binding transcriptional regulator NtrC"/>
    <property type="match status" value="1"/>
</dbReference>
<reference evidence="6 7" key="1">
    <citation type="submission" date="2016-10" db="EMBL/GenBank/DDBJ databases">
        <authorList>
            <person name="de Groot N.N."/>
        </authorList>
    </citation>
    <scope>NUCLEOTIDE SEQUENCE [LARGE SCALE GENOMIC DNA]</scope>
    <source>
        <strain evidence="6 7">DSM 2895</strain>
    </source>
</reference>
<feature type="domain" description="Sigma-54 factor interaction" evidence="5">
    <location>
        <begin position="272"/>
        <end position="500"/>
    </location>
</feature>
<dbReference type="InterPro" id="IPR002078">
    <property type="entry name" value="Sigma_54_int"/>
</dbReference>
<dbReference type="Pfam" id="PF00158">
    <property type="entry name" value="Sigma54_activat"/>
    <property type="match status" value="1"/>
</dbReference>
<evidence type="ECO:0000256" key="4">
    <source>
        <dbReference type="ARBA" id="ARBA00023163"/>
    </source>
</evidence>
<dbReference type="PANTHER" id="PTHR32071:SF74">
    <property type="entry name" value="TRANSCRIPTIONAL ACTIVATOR ROCR"/>
    <property type="match status" value="1"/>
</dbReference>
<dbReference type="EMBL" id="FNED01000053">
    <property type="protein sequence ID" value="SDK40158.1"/>
    <property type="molecule type" value="Genomic_DNA"/>
</dbReference>
<evidence type="ECO:0000256" key="3">
    <source>
        <dbReference type="ARBA" id="ARBA00023015"/>
    </source>
</evidence>
<accession>A0A1G9BKU0</accession>